<dbReference type="Proteomes" id="UP001202328">
    <property type="component" value="Unassembled WGS sequence"/>
</dbReference>
<sequence>DQSFVTPTAPQFYFSGSFLICNQFFPRKIMHPPLTLHRHPMCTEIIEEFQKCHIEHPYAKFFGECTDLKIKLDRCFRQEKAVKRKTNFEESKKLKERHYCIAGNYWSRLAKKKALPPFRRGSVNLYFSSSSSDYPLPIAQKGVGSTAPDPSEFQALDDDVVVPLGKPKKPNKLVK</sequence>
<dbReference type="PANTHER" id="PTHR22977:SF1">
    <property type="entry name" value="COX ASSEMBLY MITOCHONDRIAL PROTEIN 2 HOMOLOG"/>
    <property type="match status" value="1"/>
</dbReference>
<dbReference type="AlphaFoldDB" id="A0AAD4XM26"/>
<dbReference type="GO" id="GO:0005739">
    <property type="term" value="C:mitochondrion"/>
    <property type="evidence" value="ECO:0007669"/>
    <property type="project" value="UniProtKB-SubCell"/>
</dbReference>
<reference evidence="7" key="1">
    <citation type="submission" date="2022-04" db="EMBL/GenBank/DDBJ databases">
        <title>A functionally conserved STORR gene fusion in Papaver species that diverged 16.8 million years ago.</title>
        <authorList>
            <person name="Catania T."/>
        </authorList>
    </citation>
    <scope>NUCLEOTIDE SEQUENCE</scope>
    <source>
        <strain evidence="7">S-188037</strain>
    </source>
</reference>
<dbReference type="EMBL" id="JAJJMB010008110">
    <property type="protein sequence ID" value="KAI3925412.1"/>
    <property type="molecule type" value="Genomic_DNA"/>
</dbReference>
<organism evidence="7 8">
    <name type="scientific">Papaver atlanticum</name>
    <dbReference type="NCBI Taxonomy" id="357466"/>
    <lineage>
        <taxon>Eukaryota</taxon>
        <taxon>Viridiplantae</taxon>
        <taxon>Streptophyta</taxon>
        <taxon>Embryophyta</taxon>
        <taxon>Tracheophyta</taxon>
        <taxon>Spermatophyta</taxon>
        <taxon>Magnoliopsida</taxon>
        <taxon>Ranunculales</taxon>
        <taxon>Papaveraceae</taxon>
        <taxon>Papaveroideae</taxon>
        <taxon>Papaver</taxon>
    </lineage>
</organism>
<evidence type="ECO:0000256" key="6">
    <source>
        <dbReference type="SAM" id="MobiDB-lite"/>
    </source>
</evidence>
<dbReference type="PROSITE" id="PS51808">
    <property type="entry name" value="CHCH"/>
    <property type="match status" value="1"/>
</dbReference>
<evidence type="ECO:0000256" key="3">
    <source>
        <dbReference type="ARBA" id="ARBA00023128"/>
    </source>
</evidence>
<evidence type="ECO:0000256" key="2">
    <source>
        <dbReference type="ARBA" id="ARBA00007347"/>
    </source>
</evidence>
<comment type="similarity">
    <text evidence="2 5">Belongs to the CMC family.</text>
</comment>
<evidence type="ECO:0000256" key="1">
    <source>
        <dbReference type="ARBA" id="ARBA00004173"/>
    </source>
</evidence>
<keyword evidence="4" id="KW-1015">Disulfide bond</keyword>
<evidence type="ECO:0000313" key="8">
    <source>
        <dbReference type="Proteomes" id="UP001202328"/>
    </source>
</evidence>
<feature type="non-terminal residue" evidence="7">
    <location>
        <position position="175"/>
    </location>
</feature>
<gene>
    <name evidence="7" type="ORF">MKW98_015760</name>
</gene>
<name>A0AAD4XM26_9MAGN</name>
<protein>
    <recommendedName>
        <fullName evidence="5">COX assembly mitochondrial protein</fullName>
    </recommendedName>
</protein>
<evidence type="ECO:0000313" key="7">
    <source>
        <dbReference type="EMBL" id="KAI3925412.1"/>
    </source>
</evidence>
<evidence type="ECO:0000256" key="5">
    <source>
        <dbReference type="RuleBase" id="RU364104"/>
    </source>
</evidence>
<evidence type="ECO:0000256" key="4">
    <source>
        <dbReference type="ARBA" id="ARBA00023157"/>
    </source>
</evidence>
<comment type="subcellular location">
    <subcellularLocation>
        <location evidence="1 5">Mitochondrion</location>
    </subcellularLocation>
</comment>
<feature type="region of interest" description="Disordered" evidence="6">
    <location>
        <begin position="132"/>
        <end position="152"/>
    </location>
</feature>
<dbReference type="PANTHER" id="PTHR22977">
    <property type="entry name" value="COX ASSEMBLY MITOCHONDRIAL PROTEIN"/>
    <property type="match status" value="1"/>
</dbReference>
<dbReference type="InterPro" id="IPR013892">
    <property type="entry name" value="Cyt_c_biogenesis_Cmc1-like"/>
</dbReference>
<accession>A0AAD4XM26</accession>
<dbReference type="Pfam" id="PF08583">
    <property type="entry name" value="Cmc1"/>
    <property type="match status" value="1"/>
</dbReference>
<proteinExistence type="inferred from homology"/>
<comment type="caution">
    <text evidence="7">The sequence shown here is derived from an EMBL/GenBank/DDBJ whole genome shotgun (WGS) entry which is preliminary data.</text>
</comment>
<keyword evidence="3 5" id="KW-0496">Mitochondrion</keyword>
<keyword evidence="8" id="KW-1185">Reference proteome</keyword>